<evidence type="ECO:0008006" key="3">
    <source>
        <dbReference type="Google" id="ProtNLM"/>
    </source>
</evidence>
<dbReference type="Proteomes" id="UP000295050">
    <property type="component" value="Unassembled WGS sequence"/>
</dbReference>
<evidence type="ECO:0000313" key="1">
    <source>
        <dbReference type="EMBL" id="TCP60575.1"/>
    </source>
</evidence>
<organism evidence="1 2">
    <name type="scientific">Rhodovulum bhavnagarense</name>
    <dbReference type="NCBI Taxonomy" id="992286"/>
    <lineage>
        <taxon>Bacteria</taxon>
        <taxon>Pseudomonadati</taxon>
        <taxon>Pseudomonadota</taxon>
        <taxon>Alphaproteobacteria</taxon>
        <taxon>Rhodobacterales</taxon>
        <taxon>Paracoccaceae</taxon>
        <taxon>Rhodovulum</taxon>
    </lineage>
</organism>
<protein>
    <recommendedName>
        <fullName evidence="3">Response regulatory domain-containing protein</fullName>
    </recommendedName>
</protein>
<dbReference type="AlphaFoldDB" id="A0A4R2RMZ7"/>
<gene>
    <name evidence="1" type="ORF">EV663_10981</name>
</gene>
<sequence>MVPLTVYPRTGGRVDVTAARLVGMRLGPSTADARSSVDPITLLPAYPSRMYTLPFDTSLPVLVVSKKDTGLAQAVGWMRAGGFSVGRADGIEQALSTLRTGAGSWGGAMVNVDDFGGMEILAGALCELRLRIPGLPIILITRDADQDDFGPSRLGLADVTLRAPLTITALEAGLAFAAENNLRWQRSLATRT</sequence>
<evidence type="ECO:0000313" key="2">
    <source>
        <dbReference type="Proteomes" id="UP000295050"/>
    </source>
</evidence>
<reference evidence="1 2" key="1">
    <citation type="submission" date="2019-03" db="EMBL/GenBank/DDBJ databases">
        <title>Genomic Encyclopedia of Type Strains, Phase IV (KMG-IV): sequencing the most valuable type-strain genomes for metagenomic binning, comparative biology and taxonomic classification.</title>
        <authorList>
            <person name="Goeker M."/>
        </authorList>
    </citation>
    <scope>NUCLEOTIDE SEQUENCE [LARGE SCALE GENOMIC DNA]</scope>
    <source>
        <strain evidence="1 2">DSM 24766</strain>
    </source>
</reference>
<keyword evidence="2" id="KW-1185">Reference proteome</keyword>
<accession>A0A4R2RMZ7</accession>
<proteinExistence type="predicted"/>
<name>A0A4R2RMZ7_9RHOB</name>
<dbReference type="EMBL" id="SLXU01000009">
    <property type="protein sequence ID" value="TCP60575.1"/>
    <property type="molecule type" value="Genomic_DNA"/>
</dbReference>
<comment type="caution">
    <text evidence="1">The sequence shown here is derived from an EMBL/GenBank/DDBJ whole genome shotgun (WGS) entry which is preliminary data.</text>
</comment>